<feature type="transmembrane region" description="Helical" evidence="6">
    <location>
        <begin position="1061"/>
        <end position="1078"/>
    </location>
</feature>
<dbReference type="PANTHER" id="PTHR10877">
    <property type="entry name" value="POLYCYSTIN FAMILY MEMBER"/>
    <property type="match status" value="1"/>
</dbReference>
<feature type="transmembrane region" description="Helical" evidence="6">
    <location>
        <begin position="131"/>
        <end position="149"/>
    </location>
</feature>
<comment type="subcellular location">
    <subcellularLocation>
        <location evidence="1">Membrane</location>
        <topology evidence="1">Multi-pass membrane protein</topology>
    </subcellularLocation>
</comment>
<sequence>MVQEKGVRFQGGLENVLGQLTQQQQWERDANVVAASAVREQKRFEGPSNTSEQKKALIDAGYKAKRRHYEKRLLLKDPNQIGLGNVLDGQNPLIRRDMFRRKLFPIRFEEAAKNVEEVQQLLMKRQPIGQLVISLLYLAMLLLFLSYALEITKIFEARDGIASPLNSALAPALSSFSSISYEVAKSEQAAPTPASVATNLESSLPVDIHTLKSKADVASWLLFGFIPLLYGPSSQASNLGSARIVGNCFRLTFRQVELEHVDEFDLGYEGIWPIAAAGATSTIAAANLRSDDPLISPPGFRFTYSYPFAASGDAKAFNQSGGYYQVICEGSMQAAQKALRQNQDTSRYPPWFVPLPVIADRRTISAVVDFFAINPATQTFSHCAVLFAFTSSGTVQRPLVWISSLISFSAQSGGLVRYTSLGLTLASMLVYLLCEYVEMKKLGFKSWLKSGWTIFLLLHLFVLLGFLSSFAAAQVIAILAPKIETTIGANGYYDILEAPSAVSASGFFQLLAHYYNLFRANDAAQQACITFGSLAALTGLTTSAAFLLGGTLGNYDPYTMTAVNPTLAGIFFVPLFLVFSAFGFTIVTAVVLRKHDFCAESVQQGVIKYKLEGKDVFRTRYEWLVQSVKSGCAAFWKAMVGCWKSQTVVLLDEGADHVVDDDIKEARELKEKKMARRRLHRSIKNKGKDFYRREQYEEGELSSVEEDDDLPPQYPPWVWNALGMEDPRSKYASRAGEEQGFYVDPASIDTDLLLPAGTYSRTYGCFSGFNVASVTDRSNWYFTPDIPCTHVAEYPAPSVAKVYVLVRNQTQKDHEDAWKKLFVVAFVAIIVATVSLQLSVDAAADIRDMSGKAIAKSGFPLEPVEFTCKDASTGTTYQQLVLCNWNCAIIARSVRVGLTLRHESAYPAKLGFTCESLQCNYQPLFEPTAFRAFLEELVHQDILRDVGAELAFYAVLVNPNSDNLLFELSMRFRRDRGGTVAPSLSVEAYELQPYAAWHSTRIAAIALQVASLALFLFFGASFFVELHRLRRSLKQEREDYSFGLCLGVFFVDDLFNLFDLIGFGVLAGSIGVWVLYVLTSTHSQVFNLADDLAKASAASAAGGTQEADAAAAAGVLFEAVNSTAASLRTYAQLAAAILAVAFLRLLRIGRKRKRVTLMFFALASAAEEMIQVLMGTTLVFIGFSYLCFLSFGRQLEGYSTLKNSFISTIMLTTGFFPLSQLFHADAVTAGAFLFPYLFFMGIICFSFFLCVLLRSLAFRSAEIKAMERLGKISHRSALESAQLFFAELLCKFGSKGAVVHHQQEMVEVEGLRQLDDTILHRGKSTTREQQDKAGALRKIEEAERRQREKPLKVVELPPDVVTTALSDEQYAALPNEIRSYAAQEVALFVDRFRMMATQLSLGSGNMVSLLQQLENETHAELSRLSREVAQQEGHLRHELSVYATQVVNGQQRLTAYIKYVEKALQDREEELQIQKQELEILESRMDAYLDKTARHESHERYS</sequence>
<dbReference type="InterPro" id="IPR013122">
    <property type="entry name" value="PKD1_2_channel"/>
</dbReference>
<feature type="transmembrane region" description="Helical" evidence="6">
    <location>
        <begin position="1169"/>
        <end position="1191"/>
    </location>
</feature>
<organism evidence="8 9">
    <name type="scientific">Eimeria acervulina</name>
    <name type="common">Coccidian parasite</name>
    <dbReference type="NCBI Taxonomy" id="5801"/>
    <lineage>
        <taxon>Eukaryota</taxon>
        <taxon>Sar</taxon>
        <taxon>Alveolata</taxon>
        <taxon>Apicomplexa</taxon>
        <taxon>Conoidasida</taxon>
        <taxon>Coccidia</taxon>
        <taxon>Eucoccidiorida</taxon>
        <taxon>Eimeriorina</taxon>
        <taxon>Eimeriidae</taxon>
        <taxon>Eimeria</taxon>
    </lineage>
</organism>
<evidence type="ECO:0000256" key="3">
    <source>
        <dbReference type="ARBA" id="ARBA00022989"/>
    </source>
</evidence>
<feature type="coiled-coil region" evidence="5">
    <location>
        <begin position="1457"/>
        <end position="1491"/>
    </location>
</feature>
<dbReference type="PANTHER" id="PTHR10877:SF183">
    <property type="entry name" value="AT14535P-RELATED"/>
    <property type="match status" value="1"/>
</dbReference>
<dbReference type="EMBL" id="HG670680">
    <property type="protein sequence ID" value="CDI77525.1"/>
    <property type="molecule type" value="Genomic_DNA"/>
</dbReference>
<dbReference type="OMA" id="EDHEDAW"/>
<accession>U6GBN9</accession>
<keyword evidence="3 6" id="KW-1133">Transmembrane helix</keyword>
<feature type="transmembrane region" description="Helical" evidence="6">
    <location>
        <begin position="821"/>
        <end position="840"/>
    </location>
</feature>
<keyword evidence="2 6" id="KW-0812">Transmembrane</keyword>
<evidence type="ECO:0000256" key="4">
    <source>
        <dbReference type="ARBA" id="ARBA00023136"/>
    </source>
</evidence>
<keyword evidence="9" id="KW-1185">Reference proteome</keyword>
<protein>
    <recommendedName>
        <fullName evidence="7">Polycystin cation channel PKD1/PKD2 domain-containing protein</fullName>
    </recommendedName>
</protein>
<feature type="transmembrane region" description="Helical" evidence="6">
    <location>
        <begin position="568"/>
        <end position="592"/>
    </location>
</feature>
<feature type="transmembrane region" description="Helical" evidence="6">
    <location>
        <begin position="529"/>
        <end position="548"/>
    </location>
</feature>
<dbReference type="RefSeq" id="XP_013252140.1">
    <property type="nucleotide sequence ID" value="XM_013396686.1"/>
</dbReference>
<keyword evidence="4 6" id="KW-0472">Membrane</keyword>
<feature type="domain" description="Polycystin cation channel PKD1/PKD2" evidence="7">
    <location>
        <begin position="1121"/>
        <end position="1254"/>
    </location>
</feature>
<dbReference type="OrthoDB" id="330982at2759"/>
<dbReference type="InterPro" id="IPR051223">
    <property type="entry name" value="Polycystin"/>
</dbReference>
<feature type="transmembrane region" description="Helical" evidence="6">
    <location>
        <begin position="1130"/>
        <end position="1149"/>
    </location>
</feature>
<evidence type="ECO:0000256" key="1">
    <source>
        <dbReference type="ARBA" id="ARBA00004141"/>
    </source>
</evidence>
<feature type="transmembrane region" description="Helical" evidence="6">
    <location>
        <begin position="455"/>
        <end position="480"/>
    </location>
</feature>
<name>U6GBN9_EIMAC</name>
<evidence type="ECO:0000313" key="8">
    <source>
        <dbReference type="EMBL" id="CDI77525.1"/>
    </source>
</evidence>
<feature type="transmembrane region" description="Helical" evidence="6">
    <location>
        <begin position="1002"/>
        <end position="1026"/>
    </location>
</feature>
<evidence type="ECO:0000256" key="2">
    <source>
        <dbReference type="ARBA" id="ARBA00022692"/>
    </source>
</evidence>
<dbReference type="GO" id="GO:0016020">
    <property type="term" value="C:membrane"/>
    <property type="evidence" value="ECO:0007669"/>
    <property type="project" value="UniProtKB-SubCell"/>
</dbReference>
<evidence type="ECO:0000313" key="9">
    <source>
        <dbReference type="Proteomes" id="UP000018050"/>
    </source>
</evidence>
<feature type="transmembrane region" description="Helical" evidence="6">
    <location>
        <begin position="415"/>
        <end position="434"/>
    </location>
</feature>
<dbReference type="GeneID" id="25268585"/>
<evidence type="ECO:0000256" key="6">
    <source>
        <dbReference type="SAM" id="Phobius"/>
    </source>
</evidence>
<gene>
    <name evidence="8" type="ORF">EAH_00005150</name>
</gene>
<evidence type="ECO:0000256" key="5">
    <source>
        <dbReference type="SAM" id="Coils"/>
    </source>
</evidence>
<evidence type="ECO:0000259" key="7">
    <source>
        <dbReference type="Pfam" id="PF08016"/>
    </source>
</evidence>
<dbReference type="VEuPathDB" id="ToxoDB:EAH_00005150"/>
<dbReference type="Pfam" id="PF08016">
    <property type="entry name" value="PKD_channel"/>
    <property type="match status" value="1"/>
</dbReference>
<reference evidence="8" key="1">
    <citation type="submission" date="2013-10" db="EMBL/GenBank/DDBJ databases">
        <title>Genomic analysis of the causative agents of coccidiosis in chickens.</title>
        <authorList>
            <person name="Reid A.J."/>
            <person name="Blake D."/>
            <person name="Billington K."/>
            <person name="Browne H."/>
            <person name="Dunn M."/>
            <person name="Hung S."/>
            <person name="Kawahara F."/>
            <person name="Miranda-Saavedra D."/>
            <person name="Mourier T."/>
            <person name="Nagra H."/>
            <person name="Otto T.D."/>
            <person name="Rawlings N."/>
            <person name="Sanchez A."/>
            <person name="Sanders M."/>
            <person name="Subramaniam C."/>
            <person name="Tay Y."/>
            <person name="Dear P."/>
            <person name="Doerig C."/>
            <person name="Gruber A."/>
            <person name="Parkinson J."/>
            <person name="Shirley M."/>
            <person name="Wan K.L."/>
            <person name="Berriman M."/>
            <person name="Tomley F."/>
            <person name="Pain A."/>
        </authorList>
    </citation>
    <scope>NUCLEOTIDE SEQUENCE [LARGE SCALE GENOMIC DNA]</scope>
    <source>
        <strain evidence="8">Houghton</strain>
    </source>
</reference>
<feature type="transmembrane region" description="Helical" evidence="6">
    <location>
        <begin position="500"/>
        <end position="517"/>
    </location>
</feature>
<proteinExistence type="predicted"/>
<dbReference type="Proteomes" id="UP000018050">
    <property type="component" value="Unassembled WGS sequence"/>
</dbReference>
<keyword evidence="5" id="KW-0175">Coiled coil</keyword>
<reference evidence="8" key="2">
    <citation type="submission" date="2013-10" db="EMBL/GenBank/DDBJ databases">
        <authorList>
            <person name="Aslett M."/>
        </authorList>
    </citation>
    <scope>NUCLEOTIDE SEQUENCE [LARGE SCALE GENOMIC DNA]</scope>
    <source>
        <strain evidence="8">Houghton</strain>
    </source>
</reference>
<feature type="transmembrane region" description="Helical" evidence="6">
    <location>
        <begin position="1234"/>
        <end position="1256"/>
    </location>
</feature>